<dbReference type="EMBL" id="CAJVPM010007322">
    <property type="protein sequence ID" value="CAG8544487.1"/>
    <property type="molecule type" value="Genomic_DNA"/>
</dbReference>
<name>A0ACA9LQ79_9GLOM</name>
<keyword evidence="2" id="KW-1185">Reference proteome</keyword>
<evidence type="ECO:0000313" key="2">
    <source>
        <dbReference type="Proteomes" id="UP000789860"/>
    </source>
</evidence>
<protein>
    <submittedName>
        <fullName evidence="1">6181_t:CDS:1</fullName>
    </submittedName>
</protein>
<comment type="caution">
    <text evidence="1">The sequence shown here is derived from an EMBL/GenBank/DDBJ whole genome shotgun (WGS) entry which is preliminary data.</text>
</comment>
<dbReference type="Proteomes" id="UP000789860">
    <property type="component" value="Unassembled WGS sequence"/>
</dbReference>
<accession>A0ACA9LQ79</accession>
<sequence>MLKIKAAQSERNRLSMLLAEYTNDVAESQSIRAIKSRKDLLWSLATKLWDAFNYPDPKTHPLFKGVPELNKEGIANILSFYETGKSRFQEILAQDVYKTEPRITTGCRGCNIKSYTYAQLTEKKKKMNNQVDDHPSQTSTIQQMEKAILDQLFESEELLKTTISDILLQLNAISPDWMTERIK</sequence>
<proteinExistence type="predicted"/>
<organism evidence="1 2">
    <name type="scientific">Scutellospora calospora</name>
    <dbReference type="NCBI Taxonomy" id="85575"/>
    <lineage>
        <taxon>Eukaryota</taxon>
        <taxon>Fungi</taxon>
        <taxon>Fungi incertae sedis</taxon>
        <taxon>Mucoromycota</taxon>
        <taxon>Glomeromycotina</taxon>
        <taxon>Glomeromycetes</taxon>
        <taxon>Diversisporales</taxon>
        <taxon>Gigasporaceae</taxon>
        <taxon>Scutellospora</taxon>
    </lineage>
</organism>
<reference evidence="1" key="1">
    <citation type="submission" date="2021-06" db="EMBL/GenBank/DDBJ databases">
        <authorList>
            <person name="Kallberg Y."/>
            <person name="Tangrot J."/>
            <person name="Rosling A."/>
        </authorList>
    </citation>
    <scope>NUCLEOTIDE SEQUENCE</scope>
    <source>
        <strain evidence="1">AU212A</strain>
    </source>
</reference>
<gene>
    <name evidence="1" type="ORF">SCALOS_LOCUS4963</name>
</gene>
<feature type="non-terminal residue" evidence="1">
    <location>
        <position position="183"/>
    </location>
</feature>
<evidence type="ECO:0000313" key="1">
    <source>
        <dbReference type="EMBL" id="CAG8544487.1"/>
    </source>
</evidence>